<keyword evidence="3" id="KW-0813">Transport</keyword>
<feature type="domain" description="Multidrug resistance protein MdtA-like barrel-sandwich hybrid" evidence="5">
    <location>
        <begin position="63"/>
        <end position="181"/>
    </location>
</feature>
<dbReference type="Gene3D" id="2.40.30.170">
    <property type="match status" value="1"/>
</dbReference>
<feature type="signal peptide" evidence="4">
    <location>
        <begin position="1"/>
        <end position="28"/>
    </location>
</feature>
<proteinExistence type="inferred from homology"/>
<dbReference type="Pfam" id="PF25967">
    <property type="entry name" value="RND-MFP_C"/>
    <property type="match status" value="1"/>
</dbReference>
<protein>
    <submittedName>
        <fullName evidence="7">Efflux RND transporter periplasmic adaptor subunit</fullName>
    </submittedName>
</protein>
<dbReference type="Proteomes" id="UP000286680">
    <property type="component" value="Unassembled WGS sequence"/>
</dbReference>
<dbReference type="RefSeq" id="WP_105305637.1">
    <property type="nucleotide sequence ID" value="NZ_PIPS01000001.1"/>
</dbReference>
<dbReference type="Gene3D" id="2.40.50.100">
    <property type="match status" value="1"/>
</dbReference>
<evidence type="ECO:0000256" key="3">
    <source>
        <dbReference type="ARBA" id="ARBA00022448"/>
    </source>
</evidence>
<evidence type="ECO:0000256" key="4">
    <source>
        <dbReference type="SAM" id="SignalP"/>
    </source>
</evidence>
<dbReference type="SUPFAM" id="SSF111369">
    <property type="entry name" value="HlyD-like secretion proteins"/>
    <property type="match status" value="1"/>
</dbReference>
<gene>
    <name evidence="7" type="ORF">CWE23_04680</name>
</gene>
<evidence type="ECO:0000313" key="7">
    <source>
        <dbReference type="EMBL" id="RUO45307.1"/>
    </source>
</evidence>
<dbReference type="EMBL" id="PIPS01000001">
    <property type="protein sequence ID" value="RUO45307.1"/>
    <property type="molecule type" value="Genomic_DNA"/>
</dbReference>
<keyword evidence="4" id="KW-0732">Signal</keyword>
<evidence type="ECO:0000256" key="2">
    <source>
        <dbReference type="ARBA" id="ARBA00009477"/>
    </source>
</evidence>
<evidence type="ECO:0000259" key="6">
    <source>
        <dbReference type="Pfam" id="PF25967"/>
    </source>
</evidence>
<sequence length="359" mass="39243">MYTGNWKTLLAIGWLLLTVAGCSDNSAAESVTKPPRPVKIAEVKDAAAVQLRHFPAVVQASEVAQLTFRVGGEIEQLPVRAGAEVKQGDLIAALDPTDYQLAVDQAKAQYDLASSQYQRNQKLVQQGLMSEAQFDEIESQLAVAKSNYETAQANLSYTRLEAPFDGIVARLAVEKYENIQPKQPIATLQIADAIDVAIQVPENLFARVSKRLDYEPLVAFDAAPEQRFLAHLKEWDSQADPATNTYEVVFTLPKPENLNILPGMTATVIVDLNQVLRQVLDGVVIPSSAVFADPQGQSYVWRVNDDMTVTQVAVEVGNMTNSGLLISDGLSAGERVVAAGVQQLQNGQSIRQWKRERGL</sequence>
<dbReference type="InterPro" id="IPR006143">
    <property type="entry name" value="RND_pump_MFP"/>
</dbReference>
<dbReference type="NCBIfam" id="TIGR01730">
    <property type="entry name" value="RND_mfp"/>
    <property type="match status" value="1"/>
</dbReference>
<feature type="chain" id="PRO_5041706167" evidence="4">
    <location>
        <begin position="29"/>
        <end position="359"/>
    </location>
</feature>
<evidence type="ECO:0000259" key="5">
    <source>
        <dbReference type="Pfam" id="PF25917"/>
    </source>
</evidence>
<dbReference type="GO" id="GO:0015562">
    <property type="term" value="F:efflux transmembrane transporter activity"/>
    <property type="evidence" value="ECO:0007669"/>
    <property type="project" value="TreeGrafter"/>
</dbReference>
<name>A0AA94EGB0_9GAMM</name>
<keyword evidence="8" id="KW-1185">Reference proteome</keyword>
<dbReference type="AlphaFoldDB" id="A0AA94EGB0"/>
<dbReference type="Gene3D" id="2.40.420.20">
    <property type="match status" value="1"/>
</dbReference>
<evidence type="ECO:0000256" key="1">
    <source>
        <dbReference type="ARBA" id="ARBA00004196"/>
    </source>
</evidence>
<dbReference type="InterPro" id="IPR058625">
    <property type="entry name" value="MdtA-like_BSH"/>
</dbReference>
<reference evidence="8" key="1">
    <citation type="journal article" date="2018" name="Front. Microbiol.">
        <title>Genome-Based Analysis Reveals the Taxonomy and Diversity of the Family Idiomarinaceae.</title>
        <authorList>
            <person name="Liu Y."/>
            <person name="Lai Q."/>
            <person name="Shao Z."/>
        </authorList>
    </citation>
    <scope>NUCLEOTIDE SEQUENCE [LARGE SCALE GENOMIC DNA]</scope>
    <source>
        <strain evidence="8">SN-14</strain>
    </source>
</reference>
<accession>A0AA94EGB0</accession>
<dbReference type="Gene3D" id="1.10.287.470">
    <property type="entry name" value="Helix hairpin bin"/>
    <property type="match status" value="1"/>
</dbReference>
<feature type="domain" description="Multidrug resistance protein MdtA-like C-terminal permuted SH3" evidence="6">
    <location>
        <begin position="283"/>
        <end position="342"/>
    </location>
</feature>
<dbReference type="Pfam" id="PF25917">
    <property type="entry name" value="BSH_RND"/>
    <property type="match status" value="1"/>
</dbReference>
<comment type="subcellular location">
    <subcellularLocation>
        <location evidence="1">Cell envelope</location>
    </subcellularLocation>
</comment>
<comment type="caution">
    <text evidence="7">The sequence shown here is derived from an EMBL/GenBank/DDBJ whole genome shotgun (WGS) entry which is preliminary data.</text>
</comment>
<evidence type="ECO:0000313" key="8">
    <source>
        <dbReference type="Proteomes" id="UP000286680"/>
    </source>
</evidence>
<dbReference type="PANTHER" id="PTHR30469">
    <property type="entry name" value="MULTIDRUG RESISTANCE PROTEIN MDTA"/>
    <property type="match status" value="1"/>
</dbReference>
<organism evidence="7 8">
    <name type="scientific">Idiomarina aquatica</name>
    <dbReference type="NCBI Taxonomy" id="1327752"/>
    <lineage>
        <taxon>Bacteria</taxon>
        <taxon>Pseudomonadati</taxon>
        <taxon>Pseudomonadota</taxon>
        <taxon>Gammaproteobacteria</taxon>
        <taxon>Alteromonadales</taxon>
        <taxon>Idiomarinaceae</taxon>
        <taxon>Idiomarina</taxon>
    </lineage>
</organism>
<comment type="similarity">
    <text evidence="2">Belongs to the membrane fusion protein (MFP) (TC 8.A.1) family.</text>
</comment>
<dbReference type="GO" id="GO:1990281">
    <property type="term" value="C:efflux pump complex"/>
    <property type="evidence" value="ECO:0007669"/>
    <property type="project" value="TreeGrafter"/>
</dbReference>
<dbReference type="PANTHER" id="PTHR30469:SF20">
    <property type="entry name" value="EFFLUX RND TRANSPORTER PERIPLASMIC ADAPTOR SUBUNIT"/>
    <property type="match status" value="1"/>
</dbReference>
<dbReference type="PROSITE" id="PS51257">
    <property type="entry name" value="PROKAR_LIPOPROTEIN"/>
    <property type="match status" value="1"/>
</dbReference>
<dbReference type="InterPro" id="IPR058627">
    <property type="entry name" value="MdtA-like_C"/>
</dbReference>